<organism evidence="10 11">
    <name type="scientific">Exidia glandulosa HHB12029</name>
    <dbReference type="NCBI Taxonomy" id="1314781"/>
    <lineage>
        <taxon>Eukaryota</taxon>
        <taxon>Fungi</taxon>
        <taxon>Dikarya</taxon>
        <taxon>Basidiomycota</taxon>
        <taxon>Agaricomycotina</taxon>
        <taxon>Agaricomycetes</taxon>
        <taxon>Auriculariales</taxon>
        <taxon>Exidiaceae</taxon>
        <taxon>Exidia</taxon>
    </lineage>
</organism>
<proteinExistence type="predicted"/>
<keyword evidence="4" id="KW-0805">Transcription regulation</keyword>
<dbReference type="GO" id="GO:0008270">
    <property type="term" value="F:zinc ion binding"/>
    <property type="evidence" value="ECO:0007669"/>
    <property type="project" value="InterPro"/>
</dbReference>
<feature type="region of interest" description="Disordered" evidence="8">
    <location>
        <begin position="94"/>
        <end position="122"/>
    </location>
</feature>
<keyword evidence="5" id="KW-0238">DNA-binding</keyword>
<dbReference type="Proteomes" id="UP000077266">
    <property type="component" value="Unassembled WGS sequence"/>
</dbReference>
<dbReference type="Gene3D" id="4.10.240.10">
    <property type="entry name" value="Zn(2)-C6 fungal-type DNA-binding domain"/>
    <property type="match status" value="1"/>
</dbReference>
<name>A0A165JMX9_EXIGL</name>
<evidence type="ECO:0000313" key="10">
    <source>
        <dbReference type="EMBL" id="KZV95082.1"/>
    </source>
</evidence>
<evidence type="ECO:0000256" key="2">
    <source>
        <dbReference type="ARBA" id="ARBA00022723"/>
    </source>
</evidence>
<keyword evidence="11" id="KW-1185">Reference proteome</keyword>
<dbReference type="Pfam" id="PF00172">
    <property type="entry name" value="Zn_clus"/>
    <property type="match status" value="1"/>
</dbReference>
<dbReference type="InParanoid" id="A0A165JMX9"/>
<dbReference type="PANTHER" id="PTHR31313:SF81">
    <property type="entry name" value="TY1 ENHANCER ACTIVATOR"/>
    <property type="match status" value="1"/>
</dbReference>
<keyword evidence="6" id="KW-0804">Transcription</keyword>
<feature type="compositionally biased region" description="Basic and acidic residues" evidence="8">
    <location>
        <begin position="8"/>
        <end position="18"/>
    </location>
</feature>
<evidence type="ECO:0000256" key="8">
    <source>
        <dbReference type="SAM" id="MobiDB-lite"/>
    </source>
</evidence>
<evidence type="ECO:0000256" key="5">
    <source>
        <dbReference type="ARBA" id="ARBA00023125"/>
    </source>
</evidence>
<dbReference type="PANTHER" id="PTHR31313">
    <property type="entry name" value="TY1 ENHANCER ACTIVATOR"/>
    <property type="match status" value="1"/>
</dbReference>
<dbReference type="InterPro" id="IPR051615">
    <property type="entry name" value="Transcr_Regulatory_Elem"/>
</dbReference>
<dbReference type="AlphaFoldDB" id="A0A165JMX9"/>
<evidence type="ECO:0000259" key="9">
    <source>
        <dbReference type="PROSITE" id="PS50048"/>
    </source>
</evidence>
<dbReference type="SMART" id="SM00066">
    <property type="entry name" value="GAL4"/>
    <property type="match status" value="1"/>
</dbReference>
<sequence length="122" mass="13798">MHIPPETSNRRTSRDSGRRVKHVSRSCQECRRRKVKCNGVTPQCSGCIDRRVACDYSGEPDRRHTRRLMQALKTSNERQEARIQQLLTYLENLGAPIPPAPESSSEPETRGVAEAVQRQGDA</sequence>
<evidence type="ECO:0000313" key="11">
    <source>
        <dbReference type="Proteomes" id="UP000077266"/>
    </source>
</evidence>
<evidence type="ECO:0000256" key="6">
    <source>
        <dbReference type="ARBA" id="ARBA00023163"/>
    </source>
</evidence>
<dbReference type="GO" id="GO:0005634">
    <property type="term" value="C:nucleus"/>
    <property type="evidence" value="ECO:0007669"/>
    <property type="project" value="UniProtKB-SubCell"/>
</dbReference>
<dbReference type="EMBL" id="KV425963">
    <property type="protein sequence ID" value="KZV95082.1"/>
    <property type="molecule type" value="Genomic_DNA"/>
</dbReference>
<comment type="subcellular location">
    <subcellularLocation>
        <location evidence="1">Nucleus</location>
    </subcellularLocation>
</comment>
<dbReference type="GO" id="GO:0000981">
    <property type="term" value="F:DNA-binding transcription factor activity, RNA polymerase II-specific"/>
    <property type="evidence" value="ECO:0007669"/>
    <property type="project" value="InterPro"/>
</dbReference>
<dbReference type="SUPFAM" id="SSF57701">
    <property type="entry name" value="Zn2/Cys6 DNA-binding domain"/>
    <property type="match status" value="1"/>
</dbReference>
<dbReference type="PROSITE" id="PS50048">
    <property type="entry name" value="ZN2_CY6_FUNGAL_2"/>
    <property type="match status" value="1"/>
</dbReference>
<dbReference type="OrthoDB" id="39175at2759"/>
<dbReference type="CDD" id="cd00067">
    <property type="entry name" value="GAL4"/>
    <property type="match status" value="1"/>
</dbReference>
<dbReference type="InterPro" id="IPR036864">
    <property type="entry name" value="Zn2-C6_fun-type_DNA-bd_sf"/>
</dbReference>
<evidence type="ECO:0000256" key="1">
    <source>
        <dbReference type="ARBA" id="ARBA00004123"/>
    </source>
</evidence>
<feature type="region of interest" description="Disordered" evidence="8">
    <location>
        <begin position="1"/>
        <end position="25"/>
    </location>
</feature>
<dbReference type="STRING" id="1314781.A0A165JMX9"/>
<feature type="domain" description="Zn(2)-C6 fungal-type" evidence="9">
    <location>
        <begin position="26"/>
        <end position="56"/>
    </location>
</feature>
<protein>
    <recommendedName>
        <fullName evidence="9">Zn(2)-C6 fungal-type domain-containing protein</fullName>
    </recommendedName>
</protein>
<keyword evidence="2" id="KW-0479">Metal-binding</keyword>
<evidence type="ECO:0000256" key="3">
    <source>
        <dbReference type="ARBA" id="ARBA00022833"/>
    </source>
</evidence>
<reference evidence="10 11" key="1">
    <citation type="journal article" date="2016" name="Mol. Biol. Evol.">
        <title>Comparative Genomics of Early-Diverging Mushroom-Forming Fungi Provides Insights into the Origins of Lignocellulose Decay Capabilities.</title>
        <authorList>
            <person name="Nagy L.G."/>
            <person name="Riley R."/>
            <person name="Tritt A."/>
            <person name="Adam C."/>
            <person name="Daum C."/>
            <person name="Floudas D."/>
            <person name="Sun H."/>
            <person name="Yadav J.S."/>
            <person name="Pangilinan J."/>
            <person name="Larsson K.H."/>
            <person name="Matsuura K."/>
            <person name="Barry K."/>
            <person name="Labutti K."/>
            <person name="Kuo R."/>
            <person name="Ohm R.A."/>
            <person name="Bhattacharya S.S."/>
            <person name="Shirouzu T."/>
            <person name="Yoshinaga Y."/>
            <person name="Martin F.M."/>
            <person name="Grigoriev I.V."/>
            <person name="Hibbett D.S."/>
        </authorList>
    </citation>
    <scope>NUCLEOTIDE SEQUENCE [LARGE SCALE GENOMIC DNA]</scope>
    <source>
        <strain evidence="10 11">HHB12029</strain>
    </source>
</reference>
<dbReference type="InterPro" id="IPR001138">
    <property type="entry name" value="Zn2Cys6_DnaBD"/>
</dbReference>
<dbReference type="PROSITE" id="PS00463">
    <property type="entry name" value="ZN2_CY6_FUNGAL_1"/>
    <property type="match status" value="1"/>
</dbReference>
<keyword evidence="3" id="KW-0862">Zinc</keyword>
<evidence type="ECO:0000256" key="7">
    <source>
        <dbReference type="ARBA" id="ARBA00023242"/>
    </source>
</evidence>
<keyword evidence="7" id="KW-0539">Nucleus</keyword>
<evidence type="ECO:0000256" key="4">
    <source>
        <dbReference type="ARBA" id="ARBA00023015"/>
    </source>
</evidence>
<dbReference type="GO" id="GO:0003677">
    <property type="term" value="F:DNA binding"/>
    <property type="evidence" value="ECO:0007669"/>
    <property type="project" value="UniProtKB-KW"/>
</dbReference>
<gene>
    <name evidence="10" type="ORF">EXIGLDRAFT_490283</name>
</gene>
<accession>A0A165JMX9</accession>